<evidence type="ECO:0000313" key="1">
    <source>
        <dbReference type="EMBL" id="KAK7360687.1"/>
    </source>
</evidence>
<organism evidence="1 2">
    <name type="scientific">Canavalia gladiata</name>
    <name type="common">Sword bean</name>
    <name type="synonym">Dolichos gladiatus</name>
    <dbReference type="NCBI Taxonomy" id="3824"/>
    <lineage>
        <taxon>Eukaryota</taxon>
        <taxon>Viridiplantae</taxon>
        <taxon>Streptophyta</taxon>
        <taxon>Embryophyta</taxon>
        <taxon>Tracheophyta</taxon>
        <taxon>Spermatophyta</taxon>
        <taxon>Magnoliopsida</taxon>
        <taxon>eudicotyledons</taxon>
        <taxon>Gunneridae</taxon>
        <taxon>Pentapetalae</taxon>
        <taxon>rosids</taxon>
        <taxon>fabids</taxon>
        <taxon>Fabales</taxon>
        <taxon>Fabaceae</taxon>
        <taxon>Papilionoideae</taxon>
        <taxon>50 kb inversion clade</taxon>
        <taxon>NPAAA clade</taxon>
        <taxon>indigoferoid/millettioid clade</taxon>
        <taxon>Phaseoleae</taxon>
        <taxon>Canavalia</taxon>
    </lineage>
</organism>
<proteinExistence type="predicted"/>
<reference evidence="1 2" key="1">
    <citation type="submission" date="2024-01" db="EMBL/GenBank/DDBJ databases">
        <title>The genomes of 5 underutilized Papilionoideae crops provide insights into root nodulation and disease resistanc.</title>
        <authorList>
            <person name="Jiang F."/>
        </authorList>
    </citation>
    <scope>NUCLEOTIDE SEQUENCE [LARGE SCALE GENOMIC DNA]</scope>
    <source>
        <strain evidence="1">LVBAO_FW01</strain>
        <tissue evidence="1">Leaves</tissue>
    </source>
</reference>
<comment type="caution">
    <text evidence="1">The sequence shown here is derived from an EMBL/GenBank/DDBJ whole genome shotgun (WGS) entry which is preliminary data.</text>
</comment>
<accession>A0AAN9MU41</accession>
<dbReference type="Proteomes" id="UP001367508">
    <property type="component" value="Unassembled WGS sequence"/>
</dbReference>
<gene>
    <name evidence="1" type="ORF">VNO77_02696</name>
</gene>
<evidence type="ECO:0000313" key="2">
    <source>
        <dbReference type="Proteomes" id="UP001367508"/>
    </source>
</evidence>
<sequence length="115" mass="12436">MLATRRAAAVYRYHIGSSLWSASKACLVSLSQASRCTTILRSSFLLAYAFDHQRDQSGANATYVETTVASKQMDGLKHFSNHVQESAGSDHDGRGPRVSMISTLIPCTGSTTSYS</sequence>
<name>A0AAN9MU41_CANGL</name>
<keyword evidence="2" id="KW-1185">Reference proteome</keyword>
<dbReference type="AlphaFoldDB" id="A0AAN9MU41"/>
<protein>
    <submittedName>
        <fullName evidence="1">Uncharacterized protein</fullName>
    </submittedName>
</protein>
<dbReference type="EMBL" id="JAYMYQ010000001">
    <property type="protein sequence ID" value="KAK7360687.1"/>
    <property type="molecule type" value="Genomic_DNA"/>
</dbReference>